<dbReference type="GO" id="GO:0009423">
    <property type="term" value="P:chorismate biosynthetic process"/>
    <property type="evidence" value="ECO:0007669"/>
    <property type="project" value="UniProtKB-UniRule"/>
</dbReference>
<dbReference type="InterPro" id="IPR035904">
    <property type="entry name" value="Chorismate_synth_AroC_sf"/>
</dbReference>
<dbReference type="Gene3D" id="3.60.150.10">
    <property type="entry name" value="Chorismate synthase AroC"/>
    <property type="match status" value="1"/>
</dbReference>
<dbReference type="GO" id="GO:0005829">
    <property type="term" value="C:cytosol"/>
    <property type="evidence" value="ECO:0007669"/>
    <property type="project" value="TreeGrafter"/>
</dbReference>
<dbReference type="HAMAP" id="MF_00300">
    <property type="entry name" value="Chorismate_synth"/>
    <property type="match status" value="1"/>
</dbReference>
<dbReference type="SUPFAM" id="SSF103263">
    <property type="entry name" value="Chorismate synthase, AroC"/>
    <property type="match status" value="1"/>
</dbReference>
<dbReference type="NCBIfam" id="TIGR00033">
    <property type="entry name" value="aroC"/>
    <property type="match status" value="1"/>
</dbReference>
<keyword evidence="5" id="KW-0285">Flavoprotein</keyword>
<evidence type="ECO:0000256" key="9">
    <source>
        <dbReference type="ARBA" id="ARBA00023141"/>
    </source>
</evidence>
<gene>
    <name evidence="13" type="ORF">AVDCRST_MAG40-3456</name>
</gene>
<dbReference type="PIRSF" id="PIRSF001456">
    <property type="entry name" value="Chorismate_synth"/>
    <property type="match status" value="1"/>
</dbReference>
<dbReference type="GO" id="GO:0004107">
    <property type="term" value="F:chorismate synthase activity"/>
    <property type="evidence" value="ECO:0007669"/>
    <property type="project" value="UniProtKB-UniRule"/>
</dbReference>
<dbReference type="AlphaFoldDB" id="A0A6J4MLP0"/>
<dbReference type="NCBIfam" id="NF003793">
    <property type="entry name" value="PRK05382.1"/>
    <property type="match status" value="1"/>
</dbReference>
<evidence type="ECO:0000256" key="11">
    <source>
        <dbReference type="NCBIfam" id="TIGR00033"/>
    </source>
</evidence>
<evidence type="ECO:0000256" key="2">
    <source>
        <dbReference type="ARBA" id="ARBA00008014"/>
    </source>
</evidence>
<keyword evidence="7" id="KW-0274">FAD</keyword>
<dbReference type="FunFam" id="3.60.150.10:FF:000002">
    <property type="entry name" value="Chorismate synthase"/>
    <property type="match status" value="1"/>
</dbReference>
<dbReference type="PANTHER" id="PTHR21085">
    <property type="entry name" value="CHORISMATE SYNTHASE"/>
    <property type="match status" value="1"/>
</dbReference>
<comment type="similarity">
    <text evidence="2 12">Belongs to the chorismate synthase family.</text>
</comment>
<sequence>MLRFTTAGESHGPALVSLLEGMPAGVPLVAADVDRELARRQQGYGRGRRMQIETDQIEFLAGVRAGETLGSPIAMLVRNRDWKNWLDVMDPAPREGGEPEQRRRAVTRPRPGHADLAGVLKYDRDDARDILERASARETTARVAAAAVCRRFLAEFGVRIGSHLVHLGGIDARPPAELPADLNAAADASQLRTLDPAAEAEMVTLIDSAKRAGNTLGGVCEVVCDGLPVGLGSHVSWDRKLDGRIGQAMLSIPAVKGVEVGIGFTAARLTGADVHDEIAHAPGRTAAGNVRRRTNRAGGLEGGMTTGEPLVVRVAMKPISTLMRPLETVELATGAPAAAAAERSDVTAVPAMG</sequence>
<proteinExistence type="inferred from homology"/>
<evidence type="ECO:0000256" key="7">
    <source>
        <dbReference type="ARBA" id="ARBA00022827"/>
    </source>
</evidence>
<keyword evidence="8" id="KW-0521">NADP</keyword>
<evidence type="ECO:0000256" key="3">
    <source>
        <dbReference type="ARBA" id="ARBA00013036"/>
    </source>
</evidence>
<evidence type="ECO:0000256" key="4">
    <source>
        <dbReference type="ARBA" id="ARBA00022605"/>
    </source>
</evidence>
<keyword evidence="10 12" id="KW-0456">Lyase</keyword>
<keyword evidence="9 12" id="KW-0057">Aromatic amino acid biosynthesis</keyword>
<evidence type="ECO:0000256" key="8">
    <source>
        <dbReference type="ARBA" id="ARBA00022857"/>
    </source>
</evidence>
<comment type="pathway">
    <text evidence="1 12">Metabolic intermediate biosynthesis; chorismate biosynthesis; chorismate from D-erythrose 4-phosphate and phosphoenolpyruvate: step 7/7.</text>
</comment>
<evidence type="ECO:0000256" key="12">
    <source>
        <dbReference type="RuleBase" id="RU000605"/>
    </source>
</evidence>
<dbReference type="GO" id="GO:0008652">
    <property type="term" value="P:amino acid biosynthetic process"/>
    <property type="evidence" value="ECO:0007669"/>
    <property type="project" value="UniProtKB-KW"/>
</dbReference>
<evidence type="ECO:0000313" key="13">
    <source>
        <dbReference type="EMBL" id="CAA9360637.1"/>
    </source>
</evidence>
<dbReference type="CDD" id="cd07304">
    <property type="entry name" value="Chorismate_synthase"/>
    <property type="match status" value="1"/>
</dbReference>
<dbReference type="InterPro" id="IPR020541">
    <property type="entry name" value="Chorismate_synthase_CS"/>
</dbReference>
<comment type="catalytic activity">
    <reaction evidence="12">
        <text>5-O-(1-carboxyvinyl)-3-phosphoshikimate = chorismate + phosphate</text>
        <dbReference type="Rhea" id="RHEA:21020"/>
        <dbReference type="ChEBI" id="CHEBI:29748"/>
        <dbReference type="ChEBI" id="CHEBI:43474"/>
        <dbReference type="ChEBI" id="CHEBI:57701"/>
        <dbReference type="EC" id="4.2.3.5"/>
    </reaction>
</comment>
<name>A0A6J4MLP0_9BACT</name>
<evidence type="ECO:0000256" key="5">
    <source>
        <dbReference type="ARBA" id="ARBA00022630"/>
    </source>
</evidence>
<dbReference type="GO" id="GO:0010181">
    <property type="term" value="F:FMN binding"/>
    <property type="evidence" value="ECO:0007669"/>
    <property type="project" value="TreeGrafter"/>
</dbReference>
<dbReference type="PROSITE" id="PS00788">
    <property type="entry name" value="CHORISMATE_SYNTHASE_2"/>
    <property type="match status" value="1"/>
</dbReference>
<dbReference type="PROSITE" id="PS00787">
    <property type="entry name" value="CHORISMATE_SYNTHASE_1"/>
    <property type="match status" value="1"/>
</dbReference>
<keyword evidence="4 12" id="KW-0028">Amino-acid biosynthesis</keyword>
<dbReference type="EC" id="4.2.3.5" evidence="3 11"/>
<protein>
    <recommendedName>
        <fullName evidence="3 11">Chorismate synthase</fullName>
        <ecNumber evidence="3 11">4.2.3.5</ecNumber>
    </recommendedName>
</protein>
<dbReference type="UniPathway" id="UPA00053">
    <property type="reaction ID" value="UER00090"/>
</dbReference>
<reference evidence="13" key="1">
    <citation type="submission" date="2020-02" db="EMBL/GenBank/DDBJ databases">
        <authorList>
            <person name="Meier V. D."/>
        </authorList>
    </citation>
    <scope>NUCLEOTIDE SEQUENCE</scope>
    <source>
        <strain evidence="13">AVDCRST_MAG40</strain>
    </source>
</reference>
<dbReference type="Pfam" id="PF01264">
    <property type="entry name" value="Chorismate_synt"/>
    <property type="match status" value="1"/>
</dbReference>
<evidence type="ECO:0000256" key="10">
    <source>
        <dbReference type="ARBA" id="ARBA00023239"/>
    </source>
</evidence>
<feature type="non-terminal residue" evidence="13">
    <location>
        <position position="353"/>
    </location>
</feature>
<comment type="cofactor">
    <cofactor evidence="12">
        <name>FMNH2</name>
        <dbReference type="ChEBI" id="CHEBI:57618"/>
    </cofactor>
    <text evidence="12">Reduced FMN (FMNH(2)).</text>
</comment>
<evidence type="ECO:0000256" key="1">
    <source>
        <dbReference type="ARBA" id="ARBA00005044"/>
    </source>
</evidence>
<organism evidence="13">
    <name type="scientific">uncultured Gemmatimonadaceae bacterium</name>
    <dbReference type="NCBI Taxonomy" id="246130"/>
    <lineage>
        <taxon>Bacteria</taxon>
        <taxon>Pseudomonadati</taxon>
        <taxon>Gemmatimonadota</taxon>
        <taxon>Gemmatimonadia</taxon>
        <taxon>Gemmatimonadales</taxon>
        <taxon>Gemmatimonadaceae</taxon>
        <taxon>environmental samples</taxon>
    </lineage>
</organism>
<dbReference type="EMBL" id="CADCTX010000953">
    <property type="protein sequence ID" value="CAA9360637.1"/>
    <property type="molecule type" value="Genomic_DNA"/>
</dbReference>
<keyword evidence="6" id="KW-0288">FMN</keyword>
<dbReference type="InterPro" id="IPR000453">
    <property type="entry name" value="Chorismate_synth"/>
</dbReference>
<evidence type="ECO:0000256" key="6">
    <source>
        <dbReference type="ARBA" id="ARBA00022643"/>
    </source>
</evidence>
<accession>A0A6J4MLP0</accession>
<dbReference type="PANTHER" id="PTHR21085:SF0">
    <property type="entry name" value="CHORISMATE SYNTHASE"/>
    <property type="match status" value="1"/>
</dbReference>
<dbReference type="GO" id="GO:0009073">
    <property type="term" value="P:aromatic amino acid family biosynthetic process"/>
    <property type="evidence" value="ECO:0007669"/>
    <property type="project" value="UniProtKB-KW"/>
</dbReference>